<evidence type="ECO:0000256" key="13">
    <source>
        <dbReference type="ARBA" id="ARBA00023098"/>
    </source>
</evidence>
<evidence type="ECO:0000256" key="17">
    <source>
        <dbReference type="ARBA" id="ARBA00023264"/>
    </source>
</evidence>
<keyword evidence="12" id="KW-0460">Magnesium</keyword>
<evidence type="ECO:0000256" key="11">
    <source>
        <dbReference type="ARBA" id="ARBA00022792"/>
    </source>
</evidence>
<evidence type="ECO:0000256" key="8">
    <source>
        <dbReference type="ARBA" id="ARBA00022516"/>
    </source>
</evidence>
<evidence type="ECO:0000256" key="16">
    <source>
        <dbReference type="ARBA" id="ARBA00023209"/>
    </source>
</evidence>
<keyword evidence="8" id="KW-0444">Lipid biosynthesis</keyword>
<dbReference type="GO" id="GO:0005743">
    <property type="term" value="C:mitochondrial inner membrane"/>
    <property type="evidence" value="ECO:0007669"/>
    <property type="project" value="UniProtKB-SubCell"/>
</dbReference>
<dbReference type="PIRSF" id="PIRSF028840">
    <property type="entry name" value="Mmp37"/>
    <property type="match status" value="1"/>
</dbReference>
<name>A0A1V9ZW48_9STRA</name>
<comment type="cofactor">
    <cofactor evidence="1">
        <name>Mg(2+)</name>
        <dbReference type="ChEBI" id="CHEBI:18420"/>
    </cofactor>
</comment>
<evidence type="ECO:0000256" key="9">
    <source>
        <dbReference type="ARBA" id="ARBA00022679"/>
    </source>
</evidence>
<evidence type="ECO:0000256" key="6">
    <source>
        <dbReference type="ARBA" id="ARBA00012487"/>
    </source>
</evidence>
<evidence type="ECO:0000256" key="18">
    <source>
        <dbReference type="ARBA" id="ARBA00029893"/>
    </source>
</evidence>
<gene>
    <name evidence="19" type="ORF">THRCLA_05357</name>
</gene>
<protein>
    <recommendedName>
        <fullName evidence="7">Phosphatidate cytidylyltransferase, mitochondrial</fullName>
        <ecNumber evidence="6">2.7.7.41</ecNumber>
    </recommendedName>
    <alternativeName>
        <fullName evidence="18">CDP-diacylglycerol synthase</fullName>
    </alternativeName>
</protein>
<keyword evidence="11" id="KW-0999">Mitochondrion inner membrane</keyword>
<keyword evidence="10" id="KW-0548">Nucleotidyltransferase</keyword>
<evidence type="ECO:0000256" key="3">
    <source>
        <dbReference type="ARBA" id="ARBA00005119"/>
    </source>
</evidence>
<dbReference type="PANTHER" id="PTHR13619:SF0">
    <property type="entry name" value="PHOSPHATIDATE CYTIDYLYLTRANSFERASE, MITOCHONDRIAL"/>
    <property type="match status" value="1"/>
</dbReference>
<evidence type="ECO:0000256" key="14">
    <source>
        <dbReference type="ARBA" id="ARBA00023128"/>
    </source>
</evidence>
<comment type="pathway">
    <text evidence="3">Phospholipid metabolism; CDP-diacylglycerol biosynthesis; CDP-diacylglycerol from sn-glycerol 3-phosphate: step 3/3.</text>
</comment>
<evidence type="ECO:0000256" key="15">
    <source>
        <dbReference type="ARBA" id="ARBA00023136"/>
    </source>
</evidence>
<keyword evidence="13" id="KW-0443">Lipid metabolism</keyword>
<comment type="subcellular location">
    <subcellularLocation>
        <location evidence="2">Mitochondrion inner membrane</location>
        <topology evidence="2">Peripheral membrane protein</topology>
        <orientation evidence="2">Matrix side</orientation>
    </subcellularLocation>
</comment>
<dbReference type="GO" id="GO:0016024">
    <property type="term" value="P:CDP-diacylglycerol biosynthetic process"/>
    <property type="evidence" value="ECO:0007669"/>
    <property type="project" value="UniProtKB-UniPathway"/>
</dbReference>
<dbReference type="EMBL" id="JNBS01001173">
    <property type="protein sequence ID" value="OQS02246.1"/>
    <property type="molecule type" value="Genomic_DNA"/>
</dbReference>
<proteinExistence type="inferred from homology"/>
<dbReference type="EC" id="2.7.7.41" evidence="6"/>
<evidence type="ECO:0000256" key="7">
    <source>
        <dbReference type="ARBA" id="ARBA00018337"/>
    </source>
</evidence>
<comment type="pathway">
    <text evidence="4">Lipid metabolism.</text>
</comment>
<dbReference type="GO" id="GO:0004605">
    <property type="term" value="F:phosphatidate cytidylyltransferase activity"/>
    <property type="evidence" value="ECO:0007669"/>
    <property type="project" value="UniProtKB-EC"/>
</dbReference>
<dbReference type="OrthoDB" id="341477at2759"/>
<comment type="similarity">
    <text evidence="5">Belongs to the TAM41 family.</text>
</comment>
<evidence type="ECO:0000256" key="2">
    <source>
        <dbReference type="ARBA" id="ARBA00004443"/>
    </source>
</evidence>
<comment type="caution">
    <text evidence="19">The sequence shown here is derived from an EMBL/GenBank/DDBJ whole genome shotgun (WGS) entry which is preliminary data.</text>
</comment>
<accession>A0A1V9ZW48</accession>
<keyword evidence="14" id="KW-0496">Mitochondrion</keyword>
<evidence type="ECO:0000313" key="20">
    <source>
        <dbReference type="Proteomes" id="UP000243217"/>
    </source>
</evidence>
<evidence type="ECO:0000313" key="19">
    <source>
        <dbReference type="EMBL" id="OQS02246.1"/>
    </source>
</evidence>
<sequence>MTLKTLLTHFPPVDFAMGYGSGVFKQSGHDSSTSMVDLVLAVEDPLAWHTEQIARHPEHYSGLKHFGPAAIAYIQENLGAGVYYNTLAQIPGTNQLMKYGVVRTSTLCQELKEWSNLYLSGRMHKPVNVLTSVDSVDEAALINHSHAMHLALLGLPETFTEEQLFMKIAGISYWGDFRMTFGENPKKVRNIVKGNFEGFQRVYANKIKNSPYLQRNATSGELTMDITQMARESMLMSLPVNVTSRMSPKHRAFTIENVNGKRVKHAVSTIVQTSSRTQSIKGILTAGSVKSVKYIWQKLRRTYLRK</sequence>
<dbReference type="Pfam" id="PF09139">
    <property type="entry name" value="Tam41_Mmp37"/>
    <property type="match status" value="1"/>
</dbReference>
<reference evidence="19 20" key="1">
    <citation type="journal article" date="2014" name="Genome Biol. Evol.">
        <title>The secreted proteins of Achlya hypogyna and Thraustotheca clavata identify the ancestral oomycete secretome and reveal gene acquisitions by horizontal gene transfer.</title>
        <authorList>
            <person name="Misner I."/>
            <person name="Blouin N."/>
            <person name="Leonard G."/>
            <person name="Richards T.A."/>
            <person name="Lane C.E."/>
        </authorList>
    </citation>
    <scope>NUCLEOTIDE SEQUENCE [LARGE SCALE GENOMIC DNA]</scope>
    <source>
        <strain evidence="19 20">ATCC 34112</strain>
    </source>
</reference>
<keyword evidence="20" id="KW-1185">Reference proteome</keyword>
<dbReference type="Proteomes" id="UP000243217">
    <property type="component" value="Unassembled WGS sequence"/>
</dbReference>
<evidence type="ECO:0000256" key="1">
    <source>
        <dbReference type="ARBA" id="ARBA00001946"/>
    </source>
</evidence>
<keyword evidence="15" id="KW-0472">Membrane</keyword>
<dbReference type="AlphaFoldDB" id="A0A1V9ZW48"/>
<organism evidence="19 20">
    <name type="scientific">Thraustotheca clavata</name>
    <dbReference type="NCBI Taxonomy" id="74557"/>
    <lineage>
        <taxon>Eukaryota</taxon>
        <taxon>Sar</taxon>
        <taxon>Stramenopiles</taxon>
        <taxon>Oomycota</taxon>
        <taxon>Saprolegniomycetes</taxon>
        <taxon>Saprolegniales</taxon>
        <taxon>Achlyaceae</taxon>
        <taxon>Thraustotheca</taxon>
    </lineage>
</organism>
<dbReference type="GO" id="GO:0032049">
    <property type="term" value="P:cardiolipin biosynthetic process"/>
    <property type="evidence" value="ECO:0007669"/>
    <property type="project" value="InterPro"/>
</dbReference>
<dbReference type="STRING" id="74557.A0A1V9ZW48"/>
<keyword evidence="17" id="KW-1208">Phospholipid metabolism</keyword>
<keyword evidence="16" id="KW-0594">Phospholipid biosynthesis</keyword>
<dbReference type="InterPro" id="IPR015222">
    <property type="entry name" value="Tam41"/>
</dbReference>
<evidence type="ECO:0000256" key="5">
    <source>
        <dbReference type="ARBA" id="ARBA00005458"/>
    </source>
</evidence>
<keyword evidence="9" id="KW-0808">Transferase</keyword>
<evidence type="ECO:0000256" key="10">
    <source>
        <dbReference type="ARBA" id="ARBA00022695"/>
    </source>
</evidence>
<evidence type="ECO:0000256" key="12">
    <source>
        <dbReference type="ARBA" id="ARBA00022842"/>
    </source>
</evidence>
<dbReference type="UniPathway" id="UPA00557">
    <property type="reaction ID" value="UER00614"/>
</dbReference>
<evidence type="ECO:0000256" key="4">
    <source>
        <dbReference type="ARBA" id="ARBA00005189"/>
    </source>
</evidence>
<dbReference type="PANTHER" id="PTHR13619">
    <property type="entry name" value="PHOSPHATIDATE CYTIDYLYLTRANSFERASE, MITOCHONDRIAL"/>
    <property type="match status" value="1"/>
</dbReference>